<organism evidence="1">
    <name type="scientific">uncultured Mycobacterium sp</name>
    <dbReference type="NCBI Taxonomy" id="171292"/>
    <lineage>
        <taxon>Bacteria</taxon>
        <taxon>Bacillati</taxon>
        <taxon>Actinomycetota</taxon>
        <taxon>Actinomycetes</taxon>
        <taxon>Mycobacteriales</taxon>
        <taxon>Mycobacteriaceae</taxon>
        <taxon>Mycobacterium</taxon>
        <taxon>environmental samples</taxon>
    </lineage>
</organism>
<evidence type="ECO:0000313" key="1">
    <source>
        <dbReference type="EMBL" id="SBS79698.1"/>
    </source>
</evidence>
<accession>A0A1Y5PUW0</accession>
<dbReference type="AlphaFoldDB" id="A0A1Y5PUW0"/>
<protein>
    <submittedName>
        <fullName evidence="1">Uncharacterized protein</fullName>
    </submittedName>
</protein>
<gene>
    <name evidence="1" type="ORF">MHPYR_90048</name>
</gene>
<reference evidence="1" key="1">
    <citation type="submission" date="2016-03" db="EMBL/GenBank/DDBJ databases">
        <authorList>
            <person name="Ploux O."/>
        </authorList>
    </citation>
    <scope>NUCLEOTIDE SEQUENCE</scope>
    <source>
        <strain evidence="1">UC10</strain>
    </source>
</reference>
<proteinExistence type="predicted"/>
<dbReference type="EMBL" id="FLQS01000089">
    <property type="protein sequence ID" value="SBS79698.1"/>
    <property type="molecule type" value="Genomic_DNA"/>
</dbReference>
<sequence length="99" mass="10717">MRVAGNKGAAQTNSVIFLSALLQESWLESSKLPFVLKGIRDGIGSVDVGDPLKDAMTRHYRLLTEEAGWVSAAQRIHDLVALTDLDDRVTATGVVLLVQ</sequence>
<name>A0A1Y5PUW0_9MYCO</name>